<dbReference type="GO" id="GO:0000444">
    <property type="term" value="C:MIS12/MIND type complex"/>
    <property type="evidence" value="ECO:0000318"/>
    <property type="project" value="GO_Central"/>
</dbReference>
<dbReference type="Pfam" id="PF08641">
    <property type="entry name" value="Mis14"/>
    <property type="match status" value="1"/>
</dbReference>
<feature type="compositionally biased region" description="Low complexity" evidence="1">
    <location>
        <begin position="11"/>
        <end position="37"/>
    </location>
</feature>
<dbReference type="FunCoup" id="A0A6I8MYJ1">
    <property type="interactions" value="1211"/>
</dbReference>
<feature type="region of interest" description="Disordered" evidence="1">
    <location>
        <begin position="1"/>
        <end position="38"/>
    </location>
</feature>
<protein>
    <submittedName>
        <fullName evidence="2">NSL1 component of MIS12 kinetochore complex</fullName>
    </submittedName>
</protein>
<evidence type="ECO:0000313" key="3">
    <source>
        <dbReference type="Proteomes" id="UP000002279"/>
    </source>
</evidence>
<dbReference type="GeneID" id="100078829"/>
<sequence>MGEMAGKAERGPSSPSAAGPAAGPVAADSDSAAVLSGEDPRVRCSSKRAVSDVLDLCGPFVDELMAQLVSGLPDEVRQPLLRDAHWNFITAVKENVLINGQAWQEASDEELPVDFNIKILEDQLDEVIVETAMKRKQCPRKILEQVIKTTKAQQEIMNQYQPVVHPQTIKPISSQAHLEELKRVGEISKQVNEAMKALPALIERADGFSQVLTLQPVLELQRLHKEIFSGFNIKEPAKADFLTQIETTPTETASRETTDVGLKRRRLVTSPQRKRYAVQRKKINLNT</sequence>
<dbReference type="OrthoDB" id="5973266at2759"/>
<organism evidence="2 3">
    <name type="scientific">Ornithorhynchus anatinus</name>
    <name type="common">Duckbill platypus</name>
    <dbReference type="NCBI Taxonomy" id="9258"/>
    <lineage>
        <taxon>Eukaryota</taxon>
        <taxon>Metazoa</taxon>
        <taxon>Chordata</taxon>
        <taxon>Craniata</taxon>
        <taxon>Vertebrata</taxon>
        <taxon>Euteleostomi</taxon>
        <taxon>Mammalia</taxon>
        <taxon>Monotremata</taxon>
        <taxon>Ornithorhynchidae</taxon>
        <taxon>Ornithorhynchus</taxon>
    </lineage>
</organism>
<dbReference type="AlphaFoldDB" id="A0A6I8MYJ1"/>
<evidence type="ECO:0000256" key="1">
    <source>
        <dbReference type="SAM" id="MobiDB-lite"/>
    </source>
</evidence>
<dbReference type="OMA" id="AWQETSD"/>
<dbReference type="Bgee" id="ENSOANG00000049937">
    <property type="expression patterns" value="Expressed in fibroblast and 8 other cell types or tissues"/>
</dbReference>
<keyword evidence="3" id="KW-1185">Reference proteome</keyword>
<dbReference type="KEGG" id="oaa:100078829"/>
<accession>A0A6I8MYJ1</accession>
<gene>
    <name evidence="2" type="primary">NSL1</name>
</gene>
<reference evidence="2" key="2">
    <citation type="submission" date="2025-09" db="UniProtKB">
        <authorList>
            <consortium name="Ensembl"/>
        </authorList>
    </citation>
    <scope>IDENTIFICATION</scope>
    <source>
        <strain evidence="2">Glennie</strain>
    </source>
</reference>
<dbReference type="GeneTree" id="ENSGT00390000001374"/>
<dbReference type="InParanoid" id="A0A6I8MYJ1"/>
<dbReference type="Ensembl" id="ENSOANT00000046686.1">
    <property type="protein sequence ID" value="ENSOANP00000033782.1"/>
    <property type="gene ID" value="ENSOANG00000049937.1"/>
</dbReference>
<dbReference type="GO" id="GO:0000070">
    <property type="term" value="P:mitotic sister chromatid segregation"/>
    <property type="evidence" value="ECO:0007669"/>
    <property type="project" value="InterPro"/>
</dbReference>
<dbReference type="RefSeq" id="XP_028903216.1">
    <property type="nucleotide sequence ID" value="XM_029047383.1"/>
</dbReference>
<proteinExistence type="predicted"/>
<dbReference type="Proteomes" id="UP000002279">
    <property type="component" value="Unplaced"/>
</dbReference>
<feature type="compositionally biased region" description="Basic and acidic residues" evidence="1">
    <location>
        <begin position="1"/>
        <end position="10"/>
    </location>
</feature>
<name>A0A6I8MYJ1_ORNAN</name>
<dbReference type="CTD" id="25936"/>
<dbReference type="GO" id="GO:0016607">
    <property type="term" value="C:nuclear speck"/>
    <property type="evidence" value="ECO:0007669"/>
    <property type="project" value="Ensembl"/>
</dbReference>
<reference evidence="2" key="1">
    <citation type="submission" date="2025-08" db="UniProtKB">
        <authorList>
            <consortium name="Ensembl"/>
        </authorList>
    </citation>
    <scope>IDENTIFICATION</scope>
    <source>
        <strain evidence="2">Glennie</strain>
    </source>
</reference>
<dbReference type="PANTHER" id="PTHR31749">
    <property type="entry name" value="KINETOCHORE-ASSOCIATED PROTEIN NSL1 HOMOLOG"/>
    <property type="match status" value="1"/>
</dbReference>
<evidence type="ECO:0000313" key="2">
    <source>
        <dbReference type="Ensembl" id="ENSOANP00000033782.1"/>
    </source>
</evidence>
<dbReference type="InterPro" id="IPR013950">
    <property type="entry name" value="Mis14/Nsl1"/>
</dbReference>
<dbReference type="PANTHER" id="PTHR31749:SF3">
    <property type="entry name" value="KINETOCHORE-ASSOCIATED PROTEIN NSL1 HOMOLOG"/>
    <property type="match status" value="1"/>
</dbReference>